<evidence type="ECO:0000256" key="12">
    <source>
        <dbReference type="ARBA" id="ARBA00049360"/>
    </source>
</evidence>
<evidence type="ECO:0000256" key="13">
    <source>
        <dbReference type="SAM" id="Phobius"/>
    </source>
</evidence>
<comment type="subcellular location">
    <subcellularLocation>
        <location evidence="1">Cell membrane</location>
        <topology evidence="1">Multi-pass membrane protein</topology>
    </subcellularLocation>
</comment>
<sequence>MDSSIFTTSENEIFDLLHTDQAGLTLQDAKKRLEEVGRNVIEKKAGVPLWRKMITNFTHFFAIMLWLAAVLSFIGDMPELGYACIAVIIINGIFTFWQEFKAEKAIESLQKILPKKARVLRAGEEMEIDAEELVPGDLVVFEAGNSISADTRLIESREMRVNNSALTGESEPQMRISEALGEEKSSLADLPNMVFAGTSVTAGSGRGVVYATGMNTELGRIAYLTQEVKEDLSPLQKEMGKVTKILGGIATGLGVLFFCLGAFVMHMGRASSFMFAIGIIVANVPEGLLPTVTLALAMGTQRMAKRHALIKKLSSVETLGSTTVICTDKTGTLTTNEMTVREIWVADRDVNVEGVGYEPSGEFSIGGKPLDEEDDRSLSQLLRIASFCNNSRLIQPGEGEDQWSILGDPTEAALLVSAWKFKYDYETELRLHPRYYEIPFDSRRKRMTTVHSVVVGMEAMVKGAPMEVLSLCNKLWTPQGVRDLTESDRGKIAAKNDEYALQALRVLAFAYRDDIPVQKHYEVEEVERDLVFVGLAGMLDPPRPEVAKAIEECRTAGIKVIMITGDYGMTAESVARRIGLVRGKSVRVVTGLDIDEMNDEELLAALEEPEVIFARVAPEHKMRVALVLKSRGEIVAMTGDGVNDAPALKAADIGVAMGITGTDVAKEAAEMILTDDNFASIVSAIEEGRAVYANLRRFVTYILASNIPEILPFLIFVIAKVPLPLTVMQILAVDLGTDLLPALALGTEKPEPGLMKKPPRPRSERLLNLPLFGRAYGYLGMVEGILSLAAFFFVYLINGWRPSMGVSAMAASGSLYVMATTACHHTIVTTQMGNGFACRTERESIFKVGFTTNTFYLWGILSEIIILLMFLYVPPFPSFFGFAPVNGWVWLFMFACAPAPLVADEIRKAIVRRRQTRTMPKGDIHGGLSKETPA</sequence>
<dbReference type="SUPFAM" id="SSF81665">
    <property type="entry name" value="Calcium ATPase, transmembrane domain M"/>
    <property type="match status" value="1"/>
</dbReference>
<dbReference type="PANTHER" id="PTHR43294">
    <property type="entry name" value="SODIUM/POTASSIUM-TRANSPORTING ATPASE SUBUNIT ALPHA"/>
    <property type="match status" value="1"/>
</dbReference>
<comment type="catalytic activity">
    <reaction evidence="12">
        <text>ATP + H2O = ADP + phosphate + H(+)</text>
        <dbReference type="Rhea" id="RHEA:13065"/>
        <dbReference type="ChEBI" id="CHEBI:15377"/>
        <dbReference type="ChEBI" id="CHEBI:15378"/>
        <dbReference type="ChEBI" id="CHEBI:30616"/>
        <dbReference type="ChEBI" id="CHEBI:43474"/>
        <dbReference type="ChEBI" id="CHEBI:456216"/>
    </reaction>
</comment>
<feature type="transmembrane region" description="Helical" evidence="13">
    <location>
        <begin position="245"/>
        <end position="267"/>
    </location>
</feature>
<evidence type="ECO:0000256" key="11">
    <source>
        <dbReference type="ARBA" id="ARBA00023136"/>
    </source>
</evidence>
<dbReference type="InterPro" id="IPR036412">
    <property type="entry name" value="HAD-like_sf"/>
</dbReference>
<keyword evidence="10 13" id="KW-1133">Transmembrane helix</keyword>
<evidence type="ECO:0000313" key="16">
    <source>
        <dbReference type="Proteomes" id="UP000177876"/>
    </source>
</evidence>
<feature type="transmembrane region" description="Helical" evidence="13">
    <location>
        <begin position="80"/>
        <end position="97"/>
    </location>
</feature>
<dbReference type="NCBIfam" id="TIGR01494">
    <property type="entry name" value="ATPase_P-type"/>
    <property type="match status" value="2"/>
</dbReference>
<keyword evidence="9" id="KW-1278">Translocase</keyword>
<dbReference type="GO" id="GO:0016887">
    <property type="term" value="F:ATP hydrolysis activity"/>
    <property type="evidence" value="ECO:0007669"/>
    <property type="project" value="InterPro"/>
</dbReference>
<dbReference type="PANTHER" id="PTHR43294:SF21">
    <property type="entry name" value="CATION TRANSPORTING ATPASE"/>
    <property type="match status" value="1"/>
</dbReference>
<dbReference type="InterPro" id="IPR006068">
    <property type="entry name" value="ATPase_P-typ_cation-transptr_C"/>
</dbReference>
<dbReference type="FunFam" id="3.40.50.1000:FF:000028">
    <property type="entry name" value="Calcium-transporting P-type ATPase, putative"/>
    <property type="match status" value="1"/>
</dbReference>
<feature type="domain" description="Cation-transporting P-type ATPase N-terminal" evidence="14">
    <location>
        <begin position="4"/>
        <end position="77"/>
    </location>
</feature>
<gene>
    <name evidence="15" type="ORF">A2Y75_00160</name>
</gene>
<feature type="transmembrane region" description="Helical" evidence="13">
    <location>
        <begin position="53"/>
        <end position="74"/>
    </location>
</feature>
<dbReference type="Proteomes" id="UP000177876">
    <property type="component" value="Unassembled WGS sequence"/>
</dbReference>
<keyword evidence="6" id="KW-0547">Nucleotide-binding</keyword>
<evidence type="ECO:0000256" key="4">
    <source>
        <dbReference type="ARBA" id="ARBA00022553"/>
    </source>
</evidence>
<dbReference type="Gene3D" id="3.40.50.1000">
    <property type="entry name" value="HAD superfamily/HAD-like"/>
    <property type="match status" value="1"/>
</dbReference>
<keyword evidence="11 13" id="KW-0472">Membrane</keyword>
<accession>A0A1F2WQ25</accession>
<dbReference type="InterPro" id="IPR050510">
    <property type="entry name" value="Cation_transp_ATPase_P-type"/>
</dbReference>
<comment type="caution">
    <text evidence="15">The sequence shown here is derived from an EMBL/GenBank/DDBJ whole genome shotgun (WGS) entry which is preliminary data.</text>
</comment>
<dbReference type="InterPro" id="IPR023214">
    <property type="entry name" value="HAD_sf"/>
</dbReference>
<name>A0A1F2WQ25_9ACTN</name>
<evidence type="ECO:0000256" key="7">
    <source>
        <dbReference type="ARBA" id="ARBA00022840"/>
    </source>
</evidence>
<dbReference type="Pfam" id="PF13246">
    <property type="entry name" value="Cation_ATPase"/>
    <property type="match status" value="1"/>
</dbReference>
<dbReference type="SFLD" id="SFLDG00002">
    <property type="entry name" value="C1.7:_P-type_atpase_like"/>
    <property type="match status" value="1"/>
</dbReference>
<protein>
    <submittedName>
        <fullName evidence="15">ATPase</fullName>
    </submittedName>
</protein>
<evidence type="ECO:0000259" key="14">
    <source>
        <dbReference type="SMART" id="SM00831"/>
    </source>
</evidence>
<keyword evidence="8" id="KW-0460">Magnesium</keyword>
<organism evidence="15 16">
    <name type="scientific">Candidatus Solincola sediminis</name>
    <dbReference type="NCBI Taxonomy" id="1797199"/>
    <lineage>
        <taxon>Bacteria</taxon>
        <taxon>Bacillati</taxon>
        <taxon>Actinomycetota</taxon>
        <taxon>Candidatus Geothermincolia</taxon>
        <taxon>Candidatus Geothermincolales</taxon>
        <taxon>Candidatus Geothermincolaceae</taxon>
        <taxon>Candidatus Solincola</taxon>
    </lineage>
</organism>
<dbReference type="GO" id="GO:0005886">
    <property type="term" value="C:plasma membrane"/>
    <property type="evidence" value="ECO:0007669"/>
    <property type="project" value="UniProtKB-SubCell"/>
</dbReference>
<dbReference type="EMBL" id="MELK01000019">
    <property type="protein sequence ID" value="OFW58941.1"/>
    <property type="molecule type" value="Genomic_DNA"/>
</dbReference>
<comment type="similarity">
    <text evidence="2">Belongs to the cation transport ATPase (P-type) (TC 3.A.3) family. Type IIA subfamily.</text>
</comment>
<dbReference type="InterPro" id="IPR001757">
    <property type="entry name" value="P_typ_ATPase"/>
</dbReference>
<keyword evidence="5 13" id="KW-0812">Transmembrane</keyword>
<dbReference type="InterPro" id="IPR004014">
    <property type="entry name" value="ATPase_P-typ_cation-transptr_N"/>
</dbReference>
<dbReference type="Pfam" id="PF08282">
    <property type="entry name" value="Hydrolase_3"/>
    <property type="match status" value="1"/>
</dbReference>
<dbReference type="Pfam" id="PF00689">
    <property type="entry name" value="Cation_ATPase_C"/>
    <property type="match status" value="1"/>
</dbReference>
<dbReference type="SFLD" id="SFLDS00003">
    <property type="entry name" value="Haloacid_Dehalogenase"/>
    <property type="match status" value="1"/>
</dbReference>
<dbReference type="GO" id="GO:0005524">
    <property type="term" value="F:ATP binding"/>
    <property type="evidence" value="ECO:0007669"/>
    <property type="project" value="UniProtKB-KW"/>
</dbReference>
<dbReference type="Gene3D" id="1.20.1110.10">
    <property type="entry name" value="Calcium-transporting ATPase, transmembrane domain"/>
    <property type="match status" value="1"/>
</dbReference>
<dbReference type="SMART" id="SM00831">
    <property type="entry name" value="Cation_ATPase_N"/>
    <property type="match status" value="1"/>
</dbReference>
<dbReference type="SUPFAM" id="SSF56784">
    <property type="entry name" value="HAD-like"/>
    <property type="match status" value="1"/>
</dbReference>
<evidence type="ECO:0000256" key="1">
    <source>
        <dbReference type="ARBA" id="ARBA00004651"/>
    </source>
</evidence>
<proteinExistence type="inferred from homology"/>
<dbReference type="AlphaFoldDB" id="A0A1F2WQ25"/>
<evidence type="ECO:0000256" key="6">
    <source>
        <dbReference type="ARBA" id="ARBA00022741"/>
    </source>
</evidence>
<dbReference type="Gene3D" id="3.40.1110.10">
    <property type="entry name" value="Calcium-transporting ATPase, cytoplasmic domain N"/>
    <property type="match status" value="1"/>
</dbReference>
<feature type="transmembrane region" description="Helical" evidence="13">
    <location>
        <begin position="273"/>
        <end position="297"/>
    </location>
</feature>
<evidence type="ECO:0000256" key="8">
    <source>
        <dbReference type="ARBA" id="ARBA00022842"/>
    </source>
</evidence>
<dbReference type="FunFam" id="2.70.150.10:FF:000160">
    <property type="entry name" value="Sarcoplasmic/endoplasmic reticulum calcium ATPase 1"/>
    <property type="match status" value="1"/>
</dbReference>
<dbReference type="GO" id="GO:0019829">
    <property type="term" value="F:ATPase-coupled monoatomic cation transmembrane transporter activity"/>
    <property type="evidence" value="ECO:0007669"/>
    <property type="project" value="TreeGrafter"/>
</dbReference>
<dbReference type="SUPFAM" id="SSF81660">
    <property type="entry name" value="Metal cation-transporting ATPase, ATP-binding domain N"/>
    <property type="match status" value="1"/>
</dbReference>
<evidence type="ECO:0000256" key="10">
    <source>
        <dbReference type="ARBA" id="ARBA00022989"/>
    </source>
</evidence>
<dbReference type="InterPro" id="IPR023298">
    <property type="entry name" value="ATPase_P-typ_TM_dom_sf"/>
</dbReference>
<feature type="transmembrane region" description="Helical" evidence="13">
    <location>
        <begin position="775"/>
        <end position="797"/>
    </location>
</feature>
<dbReference type="Pfam" id="PF00122">
    <property type="entry name" value="E1-E2_ATPase"/>
    <property type="match status" value="1"/>
</dbReference>
<dbReference type="InterPro" id="IPR023299">
    <property type="entry name" value="ATPase_P-typ_cyto_dom_N"/>
</dbReference>
<dbReference type="InterPro" id="IPR018303">
    <property type="entry name" value="ATPase_P-typ_P_site"/>
</dbReference>
<feature type="transmembrane region" description="Helical" evidence="13">
    <location>
        <begin position="885"/>
        <end position="903"/>
    </location>
</feature>
<dbReference type="Gene3D" id="2.70.150.10">
    <property type="entry name" value="Calcium-transporting ATPase, cytoplasmic transduction domain A"/>
    <property type="match status" value="1"/>
</dbReference>
<keyword evidence="7" id="KW-0067">ATP-binding</keyword>
<evidence type="ECO:0000256" key="5">
    <source>
        <dbReference type="ARBA" id="ARBA00022692"/>
    </source>
</evidence>
<evidence type="ECO:0000256" key="9">
    <source>
        <dbReference type="ARBA" id="ARBA00022967"/>
    </source>
</evidence>
<dbReference type="InterPro" id="IPR044492">
    <property type="entry name" value="P_typ_ATPase_HD_dom"/>
</dbReference>
<dbReference type="GO" id="GO:1902600">
    <property type="term" value="P:proton transmembrane transport"/>
    <property type="evidence" value="ECO:0007669"/>
    <property type="project" value="TreeGrafter"/>
</dbReference>
<dbReference type="InterPro" id="IPR059000">
    <property type="entry name" value="ATPase_P-type_domA"/>
</dbReference>
<feature type="transmembrane region" description="Helical" evidence="13">
    <location>
        <begin position="855"/>
        <end position="873"/>
    </location>
</feature>
<dbReference type="SFLD" id="SFLDF00027">
    <property type="entry name" value="p-type_atpase"/>
    <property type="match status" value="1"/>
</dbReference>
<evidence type="ECO:0000256" key="3">
    <source>
        <dbReference type="ARBA" id="ARBA00022475"/>
    </source>
</evidence>
<dbReference type="SUPFAM" id="SSF81653">
    <property type="entry name" value="Calcium ATPase, transduction domain A"/>
    <property type="match status" value="1"/>
</dbReference>
<reference evidence="15 16" key="1">
    <citation type="journal article" date="2016" name="Nat. Commun.">
        <title>Thousands of microbial genomes shed light on interconnected biogeochemical processes in an aquifer system.</title>
        <authorList>
            <person name="Anantharaman K."/>
            <person name="Brown C.T."/>
            <person name="Hug L.A."/>
            <person name="Sharon I."/>
            <person name="Castelle C.J."/>
            <person name="Probst A.J."/>
            <person name="Thomas B.C."/>
            <person name="Singh A."/>
            <person name="Wilkins M.J."/>
            <person name="Karaoz U."/>
            <person name="Brodie E.L."/>
            <person name="Williams K.H."/>
            <person name="Hubbard S.S."/>
            <person name="Banfield J.F."/>
        </authorList>
    </citation>
    <scope>NUCLEOTIDE SEQUENCE [LARGE SCALE GENOMIC DNA]</scope>
</reference>
<dbReference type="PROSITE" id="PS00154">
    <property type="entry name" value="ATPASE_E1_E2"/>
    <property type="match status" value="1"/>
</dbReference>
<dbReference type="STRING" id="1797197.A2Y75_00160"/>
<dbReference type="PRINTS" id="PR00121">
    <property type="entry name" value="NAKATPASE"/>
</dbReference>
<evidence type="ECO:0000256" key="2">
    <source>
        <dbReference type="ARBA" id="ARBA00005675"/>
    </source>
</evidence>
<dbReference type="Pfam" id="PF00690">
    <property type="entry name" value="Cation_ATPase_N"/>
    <property type="match status" value="1"/>
</dbReference>
<dbReference type="InterPro" id="IPR008250">
    <property type="entry name" value="ATPase_P-typ_transduc_dom_A_sf"/>
</dbReference>
<keyword evidence="4" id="KW-0597">Phosphoprotein</keyword>
<keyword evidence="3" id="KW-1003">Cell membrane</keyword>
<evidence type="ECO:0000313" key="15">
    <source>
        <dbReference type="EMBL" id="OFW58941.1"/>
    </source>
</evidence>
<dbReference type="PRINTS" id="PR00119">
    <property type="entry name" value="CATATPASE"/>
</dbReference>